<keyword evidence="4 13" id="KW-0436">Ligase</keyword>
<evidence type="ECO:0000256" key="14">
    <source>
        <dbReference type="PROSITE-ProRule" id="PRU00409"/>
    </source>
</evidence>
<dbReference type="Pfam" id="PF01820">
    <property type="entry name" value="Dala_Dala_lig_N"/>
    <property type="match status" value="1"/>
</dbReference>
<evidence type="ECO:0000313" key="17">
    <source>
        <dbReference type="EMBL" id="MEJ5945392.1"/>
    </source>
</evidence>
<accession>A0ABU8RJX9</accession>
<dbReference type="InterPro" id="IPR005905">
    <property type="entry name" value="D_ala_D_ala"/>
</dbReference>
<evidence type="ECO:0000256" key="11">
    <source>
        <dbReference type="ARBA" id="ARBA00023211"/>
    </source>
</evidence>
<keyword evidence="7 14" id="KW-0067">ATP-binding</keyword>
<dbReference type="Gene3D" id="3.40.50.20">
    <property type="match status" value="1"/>
</dbReference>
<dbReference type="InterPro" id="IPR011095">
    <property type="entry name" value="Dala_Dala_lig_C"/>
</dbReference>
<dbReference type="HAMAP" id="MF_00047">
    <property type="entry name" value="Dala_Dala_lig"/>
    <property type="match status" value="1"/>
</dbReference>
<dbReference type="EMBL" id="JBBIAA010000007">
    <property type="protein sequence ID" value="MEJ5945392.1"/>
    <property type="molecule type" value="Genomic_DNA"/>
</dbReference>
<dbReference type="SUPFAM" id="SSF56059">
    <property type="entry name" value="Glutathione synthetase ATP-binding domain-like"/>
    <property type="match status" value="1"/>
</dbReference>
<dbReference type="InterPro" id="IPR016185">
    <property type="entry name" value="PreATP-grasp_dom_sf"/>
</dbReference>
<dbReference type="InterPro" id="IPR011127">
    <property type="entry name" value="Dala_Dala_lig_N"/>
</dbReference>
<evidence type="ECO:0000256" key="9">
    <source>
        <dbReference type="ARBA" id="ARBA00022960"/>
    </source>
</evidence>
<evidence type="ECO:0000256" key="12">
    <source>
        <dbReference type="ARBA" id="ARBA00023316"/>
    </source>
</evidence>
<dbReference type="SUPFAM" id="SSF52440">
    <property type="entry name" value="PreATP-grasp domain"/>
    <property type="match status" value="1"/>
</dbReference>
<comment type="similarity">
    <text evidence="3 13">Belongs to the D-alanine--D-alanine ligase family.</text>
</comment>
<keyword evidence="5" id="KW-0479">Metal-binding</keyword>
<dbReference type="PIRSF" id="PIRSF039102">
    <property type="entry name" value="Ddl/VanB"/>
    <property type="match status" value="1"/>
</dbReference>
<proteinExistence type="inferred from homology"/>
<evidence type="ECO:0000256" key="4">
    <source>
        <dbReference type="ARBA" id="ARBA00022598"/>
    </source>
</evidence>
<evidence type="ECO:0000256" key="8">
    <source>
        <dbReference type="ARBA" id="ARBA00022842"/>
    </source>
</evidence>
<keyword evidence="12 13" id="KW-0961">Cell wall biogenesis/degradation</keyword>
<sequence length="421" mass="43785">MDDEQARPGDVRPGDVGSGGGQPGDVPASEDAAPRGALGRRRVAVVFGGRSSEHAISCVTAAGVLRALDRERWDVVPVGIAPDGRWVLAADDPGRWELHDGVLPAVDAAEGPAVLAPRSPVERGLVAVGAGDVPRALGEVDVVLPLLHGPYGEDGTLQGLLEMSDTRYVGSGVLASALAMDKHYAKTVLQAAGVDVGPWVLVTDRTWRTAREERLDAGLALAGATGADAVFVKPSRAGSSMGVSRVVVRQDGQDRPGAREALAAAVEAAREHDPKVLVEVGVRGRELECGVLDRLAGGPPQASAVGEVAVVDGRDFYDFEAKYLDAAAVRLTCPADVPDGVADAVRATALRAFEALGCEGLARVDVFAGEDGRVVVNEVNTMPGFTPSSMFPRLWAASGLDYPALVERLLALALERATGLR</sequence>
<gene>
    <name evidence="13" type="primary">ddl</name>
    <name evidence="17" type="ORF">WDZ17_08800</name>
</gene>
<dbReference type="EC" id="6.3.2.4" evidence="13"/>
<dbReference type="NCBIfam" id="TIGR01205">
    <property type="entry name" value="D_ala_D_alaTIGR"/>
    <property type="match status" value="1"/>
</dbReference>
<reference evidence="17 18" key="1">
    <citation type="journal article" date="2017" name="Int. J. Syst. Evol. Microbiol.">
        <title>Pseudokineococcus basanitobsidens sp. nov., isolated from volcanic rock.</title>
        <authorList>
            <person name="Lee D.W."/>
            <person name="Park M.Y."/>
            <person name="Kim J.J."/>
            <person name="Kim B.S."/>
        </authorList>
    </citation>
    <scope>NUCLEOTIDE SEQUENCE [LARGE SCALE GENOMIC DNA]</scope>
    <source>
        <strain evidence="17 18">DSM 103726</strain>
    </source>
</reference>
<keyword evidence="13" id="KW-0963">Cytoplasm</keyword>
<dbReference type="Gene3D" id="3.30.470.20">
    <property type="entry name" value="ATP-grasp fold, B domain"/>
    <property type="match status" value="1"/>
</dbReference>
<feature type="domain" description="ATP-grasp" evidence="16">
    <location>
        <begin position="186"/>
        <end position="411"/>
    </location>
</feature>
<keyword evidence="18" id="KW-1185">Reference proteome</keyword>
<evidence type="ECO:0000259" key="16">
    <source>
        <dbReference type="PROSITE" id="PS50975"/>
    </source>
</evidence>
<dbReference type="InterPro" id="IPR000291">
    <property type="entry name" value="D-Ala_lig_Van_CS"/>
</dbReference>
<comment type="pathway">
    <text evidence="13">Cell wall biogenesis; peptidoglycan biosynthesis.</text>
</comment>
<dbReference type="Pfam" id="PF07478">
    <property type="entry name" value="Dala_Dala_lig_C"/>
    <property type="match status" value="1"/>
</dbReference>
<keyword evidence="11" id="KW-0464">Manganese</keyword>
<comment type="catalytic activity">
    <reaction evidence="13">
        <text>2 D-alanine + ATP = D-alanyl-D-alanine + ADP + phosphate + H(+)</text>
        <dbReference type="Rhea" id="RHEA:11224"/>
        <dbReference type="ChEBI" id="CHEBI:15378"/>
        <dbReference type="ChEBI" id="CHEBI:30616"/>
        <dbReference type="ChEBI" id="CHEBI:43474"/>
        <dbReference type="ChEBI" id="CHEBI:57416"/>
        <dbReference type="ChEBI" id="CHEBI:57822"/>
        <dbReference type="ChEBI" id="CHEBI:456216"/>
        <dbReference type="EC" id="6.3.2.4"/>
    </reaction>
</comment>
<protein>
    <recommendedName>
        <fullName evidence="13">D-alanine--D-alanine ligase</fullName>
        <ecNumber evidence="13">6.3.2.4</ecNumber>
    </recommendedName>
    <alternativeName>
        <fullName evidence="13">D-Ala-D-Ala ligase</fullName>
    </alternativeName>
    <alternativeName>
        <fullName evidence="13">D-alanylalanine synthetase</fullName>
    </alternativeName>
</protein>
<evidence type="ECO:0000256" key="2">
    <source>
        <dbReference type="ARBA" id="ARBA00001946"/>
    </source>
</evidence>
<comment type="cofactor">
    <cofactor evidence="2">
        <name>Mg(2+)</name>
        <dbReference type="ChEBI" id="CHEBI:18420"/>
    </cofactor>
</comment>
<comment type="caution">
    <text evidence="17">The sequence shown here is derived from an EMBL/GenBank/DDBJ whole genome shotgun (WGS) entry which is preliminary data.</text>
</comment>
<dbReference type="Gene3D" id="3.30.1490.20">
    <property type="entry name" value="ATP-grasp fold, A domain"/>
    <property type="match status" value="1"/>
</dbReference>
<feature type="region of interest" description="Disordered" evidence="15">
    <location>
        <begin position="1"/>
        <end position="35"/>
    </location>
</feature>
<keyword evidence="8" id="KW-0460">Magnesium</keyword>
<feature type="compositionally biased region" description="Basic and acidic residues" evidence="15">
    <location>
        <begin position="1"/>
        <end position="13"/>
    </location>
</feature>
<dbReference type="PROSITE" id="PS00844">
    <property type="entry name" value="DALA_DALA_LIGASE_2"/>
    <property type="match status" value="1"/>
</dbReference>
<comment type="cofactor">
    <cofactor evidence="1">
        <name>Mn(2+)</name>
        <dbReference type="ChEBI" id="CHEBI:29035"/>
    </cofactor>
</comment>
<dbReference type="InterPro" id="IPR011761">
    <property type="entry name" value="ATP-grasp"/>
</dbReference>
<dbReference type="InterPro" id="IPR013815">
    <property type="entry name" value="ATP_grasp_subdomain_1"/>
</dbReference>
<keyword evidence="9 13" id="KW-0133">Cell shape</keyword>
<evidence type="ECO:0000256" key="7">
    <source>
        <dbReference type="ARBA" id="ARBA00022840"/>
    </source>
</evidence>
<evidence type="ECO:0000256" key="13">
    <source>
        <dbReference type="HAMAP-Rule" id="MF_00047"/>
    </source>
</evidence>
<dbReference type="PANTHER" id="PTHR23132">
    <property type="entry name" value="D-ALANINE--D-ALANINE LIGASE"/>
    <property type="match status" value="1"/>
</dbReference>
<comment type="subcellular location">
    <subcellularLocation>
        <location evidence="13">Cytoplasm</location>
    </subcellularLocation>
</comment>
<name>A0ABU8RJX9_9ACTN</name>
<evidence type="ECO:0000256" key="3">
    <source>
        <dbReference type="ARBA" id="ARBA00010871"/>
    </source>
</evidence>
<comment type="function">
    <text evidence="13">Cell wall formation.</text>
</comment>
<dbReference type="PROSITE" id="PS00843">
    <property type="entry name" value="DALA_DALA_LIGASE_1"/>
    <property type="match status" value="1"/>
</dbReference>
<dbReference type="NCBIfam" id="NF002528">
    <property type="entry name" value="PRK01966.1-4"/>
    <property type="match status" value="1"/>
</dbReference>
<evidence type="ECO:0000313" key="18">
    <source>
        <dbReference type="Proteomes" id="UP001387100"/>
    </source>
</evidence>
<dbReference type="PANTHER" id="PTHR23132:SF25">
    <property type="entry name" value="D-ALANINE--D-ALANINE LIGASE A"/>
    <property type="match status" value="1"/>
</dbReference>
<dbReference type="PROSITE" id="PS50975">
    <property type="entry name" value="ATP_GRASP"/>
    <property type="match status" value="1"/>
</dbReference>
<keyword evidence="10 13" id="KW-0573">Peptidoglycan synthesis</keyword>
<dbReference type="GO" id="GO:0016874">
    <property type="term" value="F:ligase activity"/>
    <property type="evidence" value="ECO:0007669"/>
    <property type="project" value="UniProtKB-KW"/>
</dbReference>
<keyword evidence="6 14" id="KW-0547">Nucleotide-binding</keyword>
<evidence type="ECO:0000256" key="1">
    <source>
        <dbReference type="ARBA" id="ARBA00001936"/>
    </source>
</evidence>
<organism evidence="17 18">
    <name type="scientific">Pseudokineococcus basanitobsidens</name>
    <dbReference type="NCBI Taxonomy" id="1926649"/>
    <lineage>
        <taxon>Bacteria</taxon>
        <taxon>Bacillati</taxon>
        <taxon>Actinomycetota</taxon>
        <taxon>Actinomycetes</taxon>
        <taxon>Kineosporiales</taxon>
        <taxon>Kineosporiaceae</taxon>
        <taxon>Pseudokineococcus</taxon>
    </lineage>
</organism>
<evidence type="ECO:0000256" key="15">
    <source>
        <dbReference type="SAM" id="MobiDB-lite"/>
    </source>
</evidence>
<evidence type="ECO:0000256" key="6">
    <source>
        <dbReference type="ARBA" id="ARBA00022741"/>
    </source>
</evidence>
<dbReference type="Proteomes" id="UP001387100">
    <property type="component" value="Unassembled WGS sequence"/>
</dbReference>
<evidence type="ECO:0000256" key="5">
    <source>
        <dbReference type="ARBA" id="ARBA00022723"/>
    </source>
</evidence>
<evidence type="ECO:0000256" key="10">
    <source>
        <dbReference type="ARBA" id="ARBA00022984"/>
    </source>
</evidence>